<dbReference type="PANTHER" id="PTHR23514:SF6">
    <property type="entry name" value="MAJOR FACILITATOR SUPERFAMILY (MFS) PROFILE DOMAIN-CONTAINING PROTEIN"/>
    <property type="match status" value="1"/>
</dbReference>
<feature type="transmembrane region" description="Helical" evidence="6">
    <location>
        <begin position="255"/>
        <end position="274"/>
    </location>
</feature>
<feature type="transmembrane region" description="Helical" evidence="6">
    <location>
        <begin position="463"/>
        <end position="482"/>
    </location>
</feature>
<dbReference type="OrthoDB" id="413079at2759"/>
<comment type="subcellular location">
    <subcellularLocation>
        <location evidence="1">Membrane</location>
        <topology evidence="1">Multi-pass membrane protein</topology>
    </subcellularLocation>
</comment>
<evidence type="ECO:0000256" key="2">
    <source>
        <dbReference type="ARBA" id="ARBA00022692"/>
    </source>
</evidence>
<feature type="transmembrane region" description="Helical" evidence="6">
    <location>
        <begin position="320"/>
        <end position="340"/>
    </location>
</feature>
<evidence type="ECO:0000256" key="4">
    <source>
        <dbReference type="ARBA" id="ARBA00023136"/>
    </source>
</evidence>
<dbReference type="InterPro" id="IPR051788">
    <property type="entry name" value="MFS_Transporter"/>
</dbReference>
<evidence type="ECO:0000256" key="6">
    <source>
        <dbReference type="SAM" id="Phobius"/>
    </source>
</evidence>
<proteinExistence type="predicted"/>
<keyword evidence="2 6" id="KW-0812">Transmembrane</keyword>
<feature type="transmembrane region" description="Helical" evidence="6">
    <location>
        <begin position="233"/>
        <end position="249"/>
    </location>
</feature>
<dbReference type="InterPro" id="IPR020846">
    <property type="entry name" value="MFS_dom"/>
</dbReference>
<evidence type="ECO:0000313" key="9">
    <source>
        <dbReference type="Proteomes" id="UP000837801"/>
    </source>
</evidence>
<evidence type="ECO:0000259" key="7">
    <source>
        <dbReference type="PROSITE" id="PS50850"/>
    </source>
</evidence>
<keyword evidence="4 6" id="KW-0472">Membrane</keyword>
<feature type="transmembrane region" description="Helical" evidence="6">
    <location>
        <begin position="166"/>
        <end position="193"/>
    </location>
</feature>
<evidence type="ECO:0000313" key="8">
    <source>
        <dbReference type="EMBL" id="CAH2352998.1"/>
    </source>
</evidence>
<dbReference type="FunFam" id="1.20.1250.20:FF:000286">
    <property type="entry name" value="MFS efflux transporter"/>
    <property type="match status" value="1"/>
</dbReference>
<feature type="region of interest" description="Disordered" evidence="5">
    <location>
        <begin position="385"/>
        <end position="411"/>
    </location>
</feature>
<dbReference type="PANTHER" id="PTHR23514">
    <property type="entry name" value="BYPASS OF STOP CODON PROTEIN 6"/>
    <property type="match status" value="1"/>
</dbReference>
<keyword evidence="9" id="KW-1185">Reference proteome</keyword>
<name>A0A9P0QPD6_9ASCO</name>
<organism evidence="8 9">
    <name type="scientific">[Candida] railenensis</name>
    <dbReference type="NCBI Taxonomy" id="45579"/>
    <lineage>
        <taxon>Eukaryota</taxon>
        <taxon>Fungi</taxon>
        <taxon>Dikarya</taxon>
        <taxon>Ascomycota</taxon>
        <taxon>Saccharomycotina</taxon>
        <taxon>Pichiomycetes</taxon>
        <taxon>Debaryomycetaceae</taxon>
        <taxon>Kurtzmaniella</taxon>
    </lineage>
</organism>
<feature type="region of interest" description="Disordered" evidence="5">
    <location>
        <begin position="134"/>
        <end position="155"/>
    </location>
</feature>
<feature type="compositionally biased region" description="Basic and acidic residues" evidence="5">
    <location>
        <begin position="394"/>
        <end position="405"/>
    </location>
</feature>
<dbReference type="EMBL" id="CAKXYY010000009">
    <property type="protein sequence ID" value="CAH2352998.1"/>
    <property type="molecule type" value="Genomic_DNA"/>
</dbReference>
<dbReference type="InterPro" id="IPR036259">
    <property type="entry name" value="MFS_trans_sf"/>
</dbReference>
<dbReference type="Pfam" id="PF07690">
    <property type="entry name" value="MFS_1"/>
    <property type="match status" value="1"/>
</dbReference>
<reference evidence="8" key="1">
    <citation type="submission" date="2022-03" db="EMBL/GenBank/DDBJ databases">
        <authorList>
            <person name="Legras J.-L."/>
            <person name="Devillers H."/>
            <person name="Grondin C."/>
        </authorList>
    </citation>
    <scope>NUCLEOTIDE SEQUENCE</scope>
    <source>
        <strain evidence="8">CLIB 1423</strain>
    </source>
</reference>
<evidence type="ECO:0000256" key="5">
    <source>
        <dbReference type="SAM" id="MobiDB-lite"/>
    </source>
</evidence>
<accession>A0A9P0QPD6</accession>
<dbReference type="Proteomes" id="UP000837801">
    <property type="component" value="Unassembled WGS sequence"/>
</dbReference>
<gene>
    <name evidence="8" type="ORF">CLIB1423_09S00540</name>
</gene>
<feature type="transmembrane region" description="Helical" evidence="6">
    <location>
        <begin position="582"/>
        <end position="602"/>
    </location>
</feature>
<feature type="transmembrane region" description="Helical" evidence="6">
    <location>
        <begin position="199"/>
        <end position="221"/>
    </location>
</feature>
<feature type="transmembrane region" description="Helical" evidence="6">
    <location>
        <begin position="429"/>
        <end position="451"/>
    </location>
</feature>
<sequence>MSSSSTVTETHLDQFDEMLENTLAFEQNVGSSTGTISRRMSVRQDGPLNETLAPLSNNTNSIIQNVPESLPTTPGYEIDDKMFAKGFSLHQPQVDNFPTQRPGFTRSESRPILERWRSINDVFSKLIPKKIQEEEEVNTSSTNVEEHSPVTDATEEMTFRNPPKNLWRFISCCIWCFNVGLSDGAPGALLPYMEEYYNISYSVVSLIWMSTAVGFIVVALLAHKIEPYLNKELSLGVGSCSLMISYIFISTGSKFPLIVVGFFFCGVGVAINISQMNIFLSRLEKASTALGLFHGSYGLGATLAPLIATQFVNSGIKWHMYYIMLVGLMFFNATNIFLAFKGANADLAPWDNKEDSKPEDMETPLNEAMKQEENMIGLRDLTREGGQVDLRPNSPERSDSTEKAIPDPAQAPVFPKGNMSLALHNRVTWLLSLFVLFYQGAEVSMGGWVVTFLLTYRNDTSSSVGYVASGYWFGLTLGRLFLTRLFHKYLGARRAIIISAVLSIVFIALTWLVPNVIAAGVFVSLAGVFVGPTYPLMITIAAKVLPRKIQVVSLTIMTAFGSSGGALFPFLVGLISQFTGTFVVHPIFIALYSLMLFVWVCLPNIERKTPHMNIFQRFW</sequence>
<dbReference type="SUPFAM" id="SSF103473">
    <property type="entry name" value="MFS general substrate transporter"/>
    <property type="match status" value="1"/>
</dbReference>
<feature type="domain" description="Major facilitator superfamily (MFS) profile" evidence="7">
    <location>
        <begin position="428"/>
        <end position="619"/>
    </location>
</feature>
<comment type="caution">
    <text evidence="8">The sequence shown here is derived from an EMBL/GenBank/DDBJ whole genome shotgun (WGS) entry which is preliminary data.</text>
</comment>
<feature type="transmembrane region" description="Helical" evidence="6">
    <location>
        <begin position="554"/>
        <end position="576"/>
    </location>
</feature>
<feature type="transmembrane region" description="Helical" evidence="6">
    <location>
        <begin position="286"/>
        <end position="308"/>
    </location>
</feature>
<dbReference type="Gene3D" id="1.20.1250.20">
    <property type="entry name" value="MFS general substrate transporter like domains"/>
    <property type="match status" value="2"/>
</dbReference>
<evidence type="ECO:0000256" key="3">
    <source>
        <dbReference type="ARBA" id="ARBA00022989"/>
    </source>
</evidence>
<dbReference type="PROSITE" id="PS50850">
    <property type="entry name" value="MFS"/>
    <property type="match status" value="1"/>
</dbReference>
<dbReference type="GO" id="GO:0016020">
    <property type="term" value="C:membrane"/>
    <property type="evidence" value="ECO:0007669"/>
    <property type="project" value="UniProtKB-SubCell"/>
</dbReference>
<dbReference type="InterPro" id="IPR011701">
    <property type="entry name" value="MFS"/>
</dbReference>
<dbReference type="GO" id="GO:0022857">
    <property type="term" value="F:transmembrane transporter activity"/>
    <property type="evidence" value="ECO:0007669"/>
    <property type="project" value="InterPro"/>
</dbReference>
<dbReference type="AlphaFoldDB" id="A0A9P0QPD6"/>
<protein>
    <recommendedName>
        <fullName evidence="7">Major facilitator superfamily (MFS) profile domain-containing protein</fullName>
    </recommendedName>
</protein>
<feature type="transmembrane region" description="Helical" evidence="6">
    <location>
        <begin position="494"/>
        <end position="513"/>
    </location>
</feature>
<evidence type="ECO:0000256" key="1">
    <source>
        <dbReference type="ARBA" id="ARBA00004141"/>
    </source>
</evidence>
<feature type="transmembrane region" description="Helical" evidence="6">
    <location>
        <begin position="519"/>
        <end position="542"/>
    </location>
</feature>
<keyword evidence="3 6" id="KW-1133">Transmembrane helix</keyword>